<sequence>MSEFFAGLWSSLLRVDIMDGPVPLTVYALALVGLVVTLLWRPTRRSLLGALVGAILGDVVAVGLWAVFIRGLNFYGVGLGLPVYALLAATLAGVGVCLAALLRRGTPRGGRARRNQADADAGQATTRTKRAGGAGVARRVVAALTAVAVVAAGTLAINAAFGLNATLASLMGIVVDDPVDLPAPSSSDPAVAPAHPLWSTWKPPADMPKQSQTGTLHIPNTHSGFAARDAGIYLPPAALTNPAPRLPVVVFMYGLPGSPDPAPIGRVVDSFAANHNGLAPIVVVVDQVGAAVQDTGCVDSPLGNSRTYVMQDVVPWIRANLNVFSDPHYWTIVGYSNGGQCAISFGTEFPNTFRGVVSVSGEEFPGSANPAATLKQLFNGDSARYEQAKPINMLAHAHLPDSTAVFTAAKDDATFLPVARRLAAAAQKAGMHTSLRVLDHGGHVGVAFYSGLQDGFAVMYPVLGLSQPGTDAVPAYVVTP</sequence>
<dbReference type="AlphaFoldDB" id="A0A4Q2EGH8"/>
<dbReference type="InterPro" id="IPR050583">
    <property type="entry name" value="Mycobacterial_A85_antigen"/>
</dbReference>
<evidence type="ECO:0000313" key="3">
    <source>
        <dbReference type="Proteomes" id="UP000290624"/>
    </source>
</evidence>
<evidence type="ECO:0000313" key="2">
    <source>
        <dbReference type="EMBL" id="RXW32647.1"/>
    </source>
</evidence>
<dbReference type="InterPro" id="IPR000801">
    <property type="entry name" value="Esterase-like"/>
</dbReference>
<proteinExistence type="predicted"/>
<dbReference type="OrthoDB" id="3723842at2"/>
<protein>
    <recommendedName>
        <fullName evidence="4">Esterase</fullName>
    </recommendedName>
</protein>
<dbReference type="SUPFAM" id="SSF53474">
    <property type="entry name" value="alpha/beta-Hydrolases"/>
    <property type="match status" value="1"/>
</dbReference>
<dbReference type="Proteomes" id="UP000290624">
    <property type="component" value="Unassembled WGS sequence"/>
</dbReference>
<comment type="caution">
    <text evidence="2">The sequence shown here is derived from an EMBL/GenBank/DDBJ whole genome shotgun (WGS) entry which is preliminary data.</text>
</comment>
<dbReference type="Pfam" id="PF00756">
    <property type="entry name" value="Esterase"/>
    <property type="match status" value="1"/>
</dbReference>
<organism evidence="2 3">
    <name type="scientific">Propioniciclava flava</name>
    <dbReference type="NCBI Taxonomy" id="2072026"/>
    <lineage>
        <taxon>Bacteria</taxon>
        <taxon>Bacillati</taxon>
        <taxon>Actinomycetota</taxon>
        <taxon>Actinomycetes</taxon>
        <taxon>Propionibacteriales</taxon>
        <taxon>Propionibacteriaceae</taxon>
        <taxon>Propioniciclava</taxon>
    </lineage>
</organism>
<feature type="transmembrane region" description="Helical" evidence="1">
    <location>
        <begin position="47"/>
        <end position="69"/>
    </location>
</feature>
<dbReference type="GO" id="GO:0016747">
    <property type="term" value="F:acyltransferase activity, transferring groups other than amino-acyl groups"/>
    <property type="evidence" value="ECO:0007669"/>
    <property type="project" value="TreeGrafter"/>
</dbReference>
<keyword evidence="1" id="KW-0812">Transmembrane</keyword>
<dbReference type="Gene3D" id="3.40.50.1820">
    <property type="entry name" value="alpha/beta hydrolase"/>
    <property type="match status" value="1"/>
</dbReference>
<evidence type="ECO:0008006" key="4">
    <source>
        <dbReference type="Google" id="ProtNLM"/>
    </source>
</evidence>
<dbReference type="InterPro" id="IPR029058">
    <property type="entry name" value="AB_hydrolase_fold"/>
</dbReference>
<dbReference type="EMBL" id="PPCV01000003">
    <property type="protein sequence ID" value="RXW32647.1"/>
    <property type="molecule type" value="Genomic_DNA"/>
</dbReference>
<feature type="transmembrane region" description="Helical" evidence="1">
    <location>
        <begin position="140"/>
        <end position="161"/>
    </location>
</feature>
<keyword evidence="3" id="KW-1185">Reference proteome</keyword>
<feature type="transmembrane region" description="Helical" evidence="1">
    <location>
        <begin position="20"/>
        <end position="40"/>
    </location>
</feature>
<gene>
    <name evidence="2" type="ORF">C1706_05730</name>
</gene>
<accession>A0A4Q2EGH8</accession>
<dbReference type="PANTHER" id="PTHR48098">
    <property type="entry name" value="ENTEROCHELIN ESTERASE-RELATED"/>
    <property type="match status" value="1"/>
</dbReference>
<evidence type="ECO:0000256" key="1">
    <source>
        <dbReference type="SAM" id="Phobius"/>
    </source>
</evidence>
<keyword evidence="1" id="KW-1133">Transmembrane helix</keyword>
<dbReference type="PANTHER" id="PTHR48098:SF1">
    <property type="entry name" value="DIACYLGLYCEROL ACYLTRANSFERASE_MYCOLYLTRANSFERASE AG85A"/>
    <property type="match status" value="1"/>
</dbReference>
<reference evidence="2 3" key="1">
    <citation type="submission" date="2018-01" db="EMBL/GenBank/DDBJ databases">
        <title>Lactibacter flavus gen. nov., sp. nov., a novel bacterium of the family Propionibacteriaceae isolated from raw milk and dairy products.</title>
        <authorList>
            <person name="Wenning M."/>
            <person name="Breitenwieser F."/>
            <person name="Huptas C."/>
            <person name="von Neubeck M."/>
            <person name="Busse H.-J."/>
            <person name="Scherer S."/>
        </authorList>
    </citation>
    <scope>NUCLEOTIDE SEQUENCE [LARGE SCALE GENOMIC DNA]</scope>
    <source>
        <strain evidence="2 3">VG341</strain>
    </source>
</reference>
<dbReference type="RefSeq" id="WP_129458262.1">
    <property type="nucleotide sequence ID" value="NZ_PPCV01000003.1"/>
</dbReference>
<feature type="transmembrane region" description="Helical" evidence="1">
    <location>
        <begin position="81"/>
        <end position="102"/>
    </location>
</feature>
<name>A0A4Q2EGH8_9ACTN</name>
<keyword evidence="1" id="KW-0472">Membrane</keyword>